<proteinExistence type="predicted"/>
<dbReference type="Proteomes" id="UP000006039">
    <property type="component" value="Unassembled WGS sequence"/>
</dbReference>
<sequence length="155" mass="16622">MAGGEPGFAPDRAALPEFGKDDTIACCAIGAGQRAEAAGGAQRSVLRTAGSTRSQGRGRDGNTCRIRPVSHAVLVPHALVLGCPLHHPKFLPKNTCDWTTALSAPARNTERWRAPRSRPAFGRLVRWGQNRVDSPIRAMGAATCTTVFYSRRAFV</sequence>
<reference evidence="2" key="3">
    <citation type="submission" date="2010-09" db="EMBL/GenBank/DDBJ databases">
        <title>Annotation of Gaeumannomyces graminis var. tritici R3-111a-1.</title>
        <authorList>
            <consortium name="The Broad Institute Genome Sequencing Platform"/>
            <person name="Ma L.-J."/>
            <person name="Dead R."/>
            <person name="Young S.K."/>
            <person name="Zeng Q."/>
            <person name="Gargeya S."/>
            <person name="Fitzgerald M."/>
            <person name="Haas B."/>
            <person name="Abouelleil A."/>
            <person name="Alvarado L."/>
            <person name="Arachchi H.M."/>
            <person name="Berlin A."/>
            <person name="Brown A."/>
            <person name="Chapman S.B."/>
            <person name="Chen Z."/>
            <person name="Dunbar C."/>
            <person name="Freedman E."/>
            <person name="Gearin G."/>
            <person name="Gellesch M."/>
            <person name="Goldberg J."/>
            <person name="Griggs A."/>
            <person name="Gujja S."/>
            <person name="Heiman D."/>
            <person name="Howarth C."/>
            <person name="Larson L."/>
            <person name="Lui A."/>
            <person name="MacDonald P.J.P."/>
            <person name="Mehta T."/>
            <person name="Montmayeur A."/>
            <person name="Murphy C."/>
            <person name="Neiman D."/>
            <person name="Pearson M."/>
            <person name="Priest M."/>
            <person name="Roberts A."/>
            <person name="Saif S."/>
            <person name="Shea T."/>
            <person name="Shenoy N."/>
            <person name="Sisk P."/>
            <person name="Stolte C."/>
            <person name="Sykes S."/>
            <person name="Yandava C."/>
            <person name="Wortman J."/>
            <person name="Nusbaum C."/>
            <person name="Birren B."/>
        </authorList>
    </citation>
    <scope>NUCLEOTIDE SEQUENCE</scope>
    <source>
        <strain evidence="2">R3-111a-1</strain>
    </source>
</reference>
<dbReference type="EnsemblFungi" id="EJT75702">
    <property type="protein sequence ID" value="EJT75702"/>
    <property type="gene ID" value="GGTG_05634"/>
</dbReference>
<dbReference type="VEuPathDB" id="FungiDB:GGTG_05634"/>
<reference evidence="2" key="2">
    <citation type="submission" date="2010-07" db="EMBL/GenBank/DDBJ databases">
        <authorList>
            <consortium name="The Broad Institute Genome Sequencing Platform"/>
            <consortium name="Broad Institute Genome Sequencing Center for Infectious Disease"/>
            <person name="Ma L.-J."/>
            <person name="Dead R."/>
            <person name="Young S."/>
            <person name="Zeng Q."/>
            <person name="Koehrsen M."/>
            <person name="Alvarado L."/>
            <person name="Berlin A."/>
            <person name="Chapman S.B."/>
            <person name="Chen Z."/>
            <person name="Freedman E."/>
            <person name="Gellesch M."/>
            <person name="Goldberg J."/>
            <person name="Griggs A."/>
            <person name="Gujja S."/>
            <person name="Heilman E.R."/>
            <person name="Heiman D."/>
            <person name="Hepburn T."/>
            <person name="Howarth C."/>
            <person name="Jen D."/>
            <person name="Larson L."/>
            <person name="Mehta T."/>
            <person name="Neiman D."/>
            <person name="Pearson M."/>
            <person name="Roberts A."/>
            <person name="Saif S."/>
            <person name="Shea T."/>
            <person name="Shenoy N."/>
            <person name="Sisk P."/>
            <person name="Stolte C."/>
            <person name="Sykes S."/>
            <person name="Walk T."/>
            <person name="White J."/>
            <person name="Yandava C."/>
            <person name="Haas B."/>
            <person name="Nusbaum C."/>
            <person name="Birren B."/>
        </authorList>
    </citation>
    <scope>NUCLEOTIDE SEQUENCE</scope>
    <source>
        <strain evidence="2">R3-111a-1</strain>
    </source>
</reference>
<evidence type="ECO:0000313" key="4">
    <source>
        <dbReference type="Proteomes" id="UP000006039"/>
    </source>
</evidence>
<accession>J3NWH0</accession>
<evidence type="ECO:0000256" key="1">
    <source>
        <dbReference type="SAM" id="MobiDB-lite"/>
    </source>
</evidence>
<protein>
    <submittedName>
        <fullName evidence="2 3">Uncharacterized protein</fullName>
    </submittedName>
</protein>
<dbReference type="GeneID" id="20346092"/>
<gene>
    <name evidence="3" type="primary">20346092</name>
    <name evidence="2" type="ORF">GGTG_05634</name>
</gene>
<name>J3NWH0_GAET3</name>
<keyword evidence="4" id="KW-1185">Reference proteome</keyword>
<evidence type="ECO:0000313" key="2">
    <source>
        <dbReference type="EMBL" id="EJT75702.1"/>
    </source>
</evidence>
<reference evidence="3" key="4">
    <citation type="journal article" date="2015" name="G3 (Bethesda)">
        <title>Genome sequences of three phytopathogenic species of the Magnaporthaceae family of fungi.</title>
        <authorList>
            <person name="Okagaki L.H."/>
            <person name="Nunes C.C."/>
            <person name="Sailsbery J."/>
            <person name="Clay B."/>
            <person name="Brown D."/>
            <person name="John T."/>
            <person name="Oh Y."/>
            <person name="Young N."/>
            <person name="Fitzgerald M."/>
            <person name="Haas B.J."/>
            <person name="Zeng Q."/>
            <person name="Young S."/>
            <person name="Adiconis X."/>
            <person name="Fan L."/>
            <person name="Levin J.Z."/>
            <person name="Mitchell T.K."/>
            <person name="Okubara P.A."/>
            <person name="Farman M.L."/>
            <person name="Kohn L.M."/>
            <person name="Birren B."/>
            <person name="Ma L.-J."/>
            <person name="Dean R.A."/>
        </authorList>
    </citation>
    <scope>NUCLEOTIDE SEQUENCE</scope>
    <source>
        <strain evidence="3">R3-111a-1</strain>
    </source>
</reference>
<organism evidence="2">
    <name type="scientific">Gaeumannomyces tritici (strain R3-111a-1)</name>
    <name type="common">Wheat and barley take-all root rot fungus</name>
    <name type="synonym">Gaeumannomyces graminis var. tritici</name>
    <dbReference type="NCBI Taxonomy" id="644352"/>
    <lineage>
        <taxon>Eukaryota</taxon>
        <taxon>Fungi</taxon>
        <taxon>Dikarya</taxon>
        <taxon>Ascomycota</taxon>
        <taxon>Pezizomycotina</taxon>
        <taxon>Sordariomycetes</taxon>
        <taxon>Sordariomycetidae</taxon>
        <taxon>Magnaporthales</taxon>
        <taxon>Magnaporthaceae</taxon>
        <taxon>Gaeumannomyces</taxon>
    </lineage>
</organism>
<reference evidence="4" key="1">
    <citation type="submission" date="2010-07" db="EMBL/GenBank/DDBJ databases">
        <title>The genome sequence of Gaeumannomyces graminis var. tritici strain R3-111a-1.</title>
        <authorList>
            <consortium name="The Broad Institute Genome Sequencing Platform"/>
            <person name="Ma L.-J."/>
            <person name="Dead R."/>
            <person name="Young S."/>
            <person name="Zeng Q."/>
            <person name="Koehrsen M."/>
            <person name="Alvarado L."/>
            <person name="Berlin A."/>
            <person name="Chapman S.B."/>
            <person name="Chen Z."/>
            <person name="Freedman E."/>
            <person name="Gellesch M."/>
            <person name="Goldberg J."/>
            <person name="Griggs A."/>
            <person name="Gujja S."/>
            <person name="Heilman E.R."/>
            <person name="Heiman D."/>
            <person name="Hepburn T."/>
            <person name="Howarth C."/>
            <person name="Jen D."/>
            <person name="Larson L."/>
            <person name="Mehta T."/>
            <person name="Neiman D."/>
            <person name="Pearson M."/>
            <person name="Roberts A."/>
            <person name="Saif S."/>
            <person name="Shea T."/>
            <person name="Shenoy N."/>
            <person name="Sisk P."/>
            <person name="Stolte C."/>
            <person name="Sykes S."/>
            <person name="Walk T."/>
            <person name="White J."/>
            <person name="Yandava C."/>
            <person name="Haas B."/>
            <person name="Nusbaum C."/>
            <person name="Birren B."/>
        </authorList>
    </citation>
    <scope>NUCLEOTIDE SEQUENCE [LARGE SCALE GENOMIC DNA]</scope>
    <source>
        <strain evidence="4">R3-111a-1</strain>
    </source>
</reference>
<reference evidence="3" key="5">
    <citation type="submission" date="2018-04" db="UniProtKB">
        <authorList>
            <consortium name="EnsemblFungi"/>
        </authorList>
    </citation>
    <scope>IDENTIFICATION</scope>
    <source>
        <strain evidence="3">R3-111a-1</strain>
    </source>
</reference>
<feature type="region of interest" description="Disordered" evidence="1">
    <location>
        <begin position="38"/>
        <end position="63"/>
    </location>
</feature>
<evidence type="ECO:0000313" key="3">
    <source>
        <dbReference type="EnsemblFungi" id="EJT75702"/>
    </source>
</evidence>
<dbReference type="HOGENOM" id="CLU_1695574_0_0_1"/>
<dbReference type="AlphaFoldDB" id="J3NWH0"/>
<dbReference type="RefSeq" id="XP_009221702.1">
    <property type="nucleotide sequence ID" value="XM_009223438.1"/>
</dbReference>
<dbReference type="EMBL" id="GL385397">
    <property type="protein sequence ID" value="EJT75702.1"/>
    <property type="molecule type" value="Genomic_DNA"/>
</dbReference>